<dbReference type="AlphaFoldDB" id="A0AAD6WYK5"/>
<accession>A0AAD6WYK5</accession>
<feature type="non-terminal residue" evidence="1">
    <location>
        <position position="159"/>
    </location>
</feature>
<dbReference type="Proteomes" id="UP001218188">
    <property type="component" value="Unassembled WGS sequence"/>
</dbReference>
<reference evidence="1" key="1">
    <citation type="submission" date="2023-03" db="EMBL/GenBank/DDBJ databases">
        <title>Massive genome expansion in bonnet fungi (Mycena s.s.) driven by repeated elements and novel gene families across ecological guilds.</title>
        <authorList>
            <consortium name="Lawrence Berkeley National Laboratory"/>
            <person name="Harder C.B."/>
            <person name="Miyauchi S."/>
            <person name="Viragh M."/>
            <person name="Kuo A."/>
            <person name="Thoen E."/>
            <person name="Andreopoulos B."/>
            <person name="Lu D."/>
            <person name="Skrede I."/>
            <person name="Drula E."/>
            <person name="Henrissat B."/>
            <person name="Morin E."/>
            <person name="Kohler A."/>
            <person name="Barry K."/>
            <person name="LaButti K."/>
            <person name="Morin E."/>
            <person name="Salamov A."/>
            <person name="Lipzen A."/>
            <person name="Mereny Z."/>
            <person name="Hegedus B."/>
            <person name="Baldrian P."/>
            <person name="Stursova M."/>
            <person name="Weitz H."/>
            <person name="Taylor A."/>
            <person name="Grigoriev I.V."/>
            <person name="Nagy L.G."/>
            <person name="Martin F."/>
            <person name="Kauserud H."/>
        </authorList>
    </citation>
    <scope>NUCLEOTIDE SEQUENCE</scope>
    <source>
        <strain evidence="1">CBHHK200</strain>
    </source>
</reference>
<protein>
    <recommendedName>
        <fullName evidence="3">Endonuclease/exonuclease/phosphatase domain-containing protein</fullName>
    </recommendedName>
</protein>
<evidence type="ECO:0000313" key="1">
    <source>
        <dbReference type="EMBL" id="KAJ7028176.1"/>
    </source>
</evidence>
<evidence type="ECO:0000313" key="2">
    <source>
        <dbReference type="Proteomes" id="UP001218188"/>
    </source>
</evidence>
<sequence length="159" mass="17611">MLAESDLTLCLPPCTPTFYSDAHKSWSTLDLVFATPRLADTVTKCVVSGGFGSDHRCIDVTIDITLGKSEPPPQYRWRDTDWEAFSKVVGDACETDRVGERAQQISTTDDLEALVGDLLDGYVAAMESTVPVAEKSAFSKRWFTADLKKMLRELNTLKN</sequence>
<comment type="caution">
    <text evidence="1">The sequence shown here is derived from an EMBL/GenBank/DDBJ whole genome shotgun (WGS) entry which is preliminary data.</text>
</comment>
<gene>
    <name evidence="1" type="ORF">C8F04DRAFT_964360</name>
</gene>
<name>A0AAD6WYK5_9AGAR</name>
<dbReference type="Gene3D" id="3.60.10.10">
    <property type="entry name" value="Endonuclease/exonuclease/phosphatase"/>
    <property type="match status" value="1"/>
</dbReference>
<dbReference type="EMBL" id="JARJCM010000115">
    <property type="protein sequence ID" value="KAJ7028176.1"/>
    <property type="molecule type" value="Genomic_DNA"/>
</dbReference>
<proteinExistence type="predicted"/>
<dbReference type="SUPFAM" id="SSF56219">
    <property type="entry name" value="DNase I-like"/>
    <property type="match status" value="1"/>
</dbReference>
<dbReference type="InterPro" id="IPR036691">
    <property type="entry name" value="Endo/exonu/phosph_ase_sf"/>
</dbReference>
<organism evidence="1 2">
    <name type="scientific">Mycena alexandri</name>
    <dbReference type="NCBI Taxonomy" id="1745969"/>
    <lineage>
        <taxon>Eukaryota</taxon>
        <taxon>Fungi</taxon>
        <taxon>Dikarya</taxon>
        <taxon>Basidiomycota</taxon>
        <taxon>Agaricomycotina</taxon>
        <taxon>Agaricomycetes</taxon>
        <taxon>Agaricomycetidae</taxon>
        <taxon>Agaricales</taxon>
        <taxon>Marasmiineae</taxon>
        <taxon>Mycenaceae</taxon>
        <taxon>Mycena</taxon>
    </lineage>
</organism>
<keyword evidence="2" id="KW-1185">Reference proteome</keyword>
<evidence type="ECO:0008006" key="3">
    <source>
        <dbReference type="Google" id="ProtNLM"/>
    </source>
</evidence>